<reference evidence="1 2" key="1">
    <citation type="journal article" date="2022" name="Hortic Res">
        <title>A haplotype resolved chromosomal level avocado genome allows analysis of novel avocado genes.</title>
        <authorList>
            <person name="Nath O."/>
            <person name="Fletcher S.J."/>
            <person name="Hayward A."/>
            <person name="Shaw L.M."/>
            <person name="Masouleh A.K."/>
            <person name="Furtado A."/>
            <person name="Henry R.J."/>
            <person name="Mitter N."/>
        </authorList>
    </citation>
    <scope>NUCLEOTIDE SEQUENCE [LARGE SCALE GENOMIC DNA]</scope>
    <source>
        <strain evidence="2">cv. Hass</strain>
    </source>
</reference>
<organism evidence="1 2">
    <name type="scientific">Persea americana</name>
    <name type="common">Avocado</name>
    <dbReference type="NCBI Taxonomy" id="3435"/>
    <lineage>
        <taxon>Eukaryota</taxon>
        <taxon>Viridiplantae</taxon>
        <taxon>Streptophyta</taxon>
        <taxon>Embryophyta</taxon>
        <taxon>Tracheophyta</taxon>
        <taxon>Spermatophyta</taxon>
        <taxon>Magnoliopsida</taxon>
        <taxon>Magnoliidae</taxon>
        <taxon>Laurales</taxon>
        <taxon>Lauraceae</taxon>
        <taxon>Persea</taxon>
    </lineage>
</organism>
<gene>
    <name evidence="1" type="ORF">MRB53_001532</name>
</gene>
<dbReference type="Proteomes" id="UP001234297">
    <property type="component" value="Chromosome 1"/>
</dbReference>
<evidence type="ECO:0000313" key="2">
    <source>
        <dbReference type="Proteomes" id="UP001234297"/>
    </source>
</evidence>
<comment type="caution">
    <text evidence="1">The sequence shown here is derived from an EMBL/GenBank/DDBJ whole genome shotgun (WGS) entry which is preliminary data.</text>
</comment>
<dbReference type="EMBL" id="CM056809">
    <property type="protein sequence ID" value="KAJ8648509.1"/>
    <property type="molecule type" value="Genomic_DNA"/>
</dbReference>
<evidence type="ECO:0000313" key="1">
    <source>
        <dbReference type="EMBL" id="KAJ8648509.1"/>
    </source>
</evidence>
<proteinExistence type="predicted"/>
<name>A0ACC2MSY5_PERAE</name>
<accession>A0ACC2MSY5</accession>
<keyword evidence="2" id="KW-1185">Reference proteome</keyword>
<sequence length="206" mass="23354">MKMKKTKDLDLRLGVEAEAAIVPTVGGKDESGKRERSDLCCCCCRRPLWWCRRGNEKHETARGMNHSQITTMKTKSREINFIVGLLLSSLEDARCRHRIIFAKEKEDRFSSSAFLLKNGKREEPEDCWAAGSVIDGKGRLLPSTEARTTETPPVASLARSKKEQTKGSHLPCYGTITGERNDLARFRFQVKYRSSEVDLVLGYVWV</sequence>
<protein>
    <submittedName>
        <fullName evidence="1">Uncharacterized protein</fullName>
    </submittedName>
</protein>